<gene>
    <name evidence="8" type="ORF">BHQ10_006461</name>
</gene>
<evidence type="ECO:0000256" key="1">
    <source>
        <dbReference type="ARBA" id="ARBA00004141"/>
    </source>
</evidence>
<dbReference type="Pfam" id="PF20684">
    <property type="entry name" value="Fung_rhodopsin"/>
    <property type="match status" value="1"/>
</dbReference>
<accession>A0A364L3R1</accession>
<evidence type="ECO:0000256" key="3">
    <source>
        <dbReference type="ARBA" id="ARBA00022989"/>
    </source>
</evidence>
<keyword evidence="3 6" id="KW-1133">Transmembrane helix</keyword>
<dbReference type="EMBL" id="MIKG01000012">
    <property type="protein sequence ID" value="RAO70449.1"/>
    <property type="molecule type" value="Genomic_DNA"/>
</dbReference>
<feature type="transmembrane region" description="Helical" evidence="6">
    <location>
        <begin position="210"/>
        <end position="228"/>
    </location>
</feature>
<evidence type="ECO:0000313" key="8">
    <source>
        <dbReference type="EMBL" id="RAO70449.1"/>
    </source>
</evidence>
<reference evidence="8 9" key="1">
    <citation type="journal article" date="2017" name="Biotechnol. Biofuels">
        <title>Differential beta-glucosidase expression as a function of carbon source availability in Talaromyces amestolkiae: a genomic and proteomic approach.</title>
        <authorList>
            <person name="de Eugenio L.I."/>
            <person name="Mendez-Liter J.A."/>
            <person name="Nieto-Dominguez M."/>
            <person name="Alonso L."/>
            <person name="Gil-Munoz J."/>
            <person name="Barriuso J."/>
            <person name="Prieto A."/>
            <person name="Martinez M.J."/>
        </authorList>
    </citation>
    <scope>NUCLEOTIDE SEQUENCE [LARGE SCALE GENOMIC DNA]</scope>
    <source>
        <strain evidence="8 9">CIB</strain>
    </source>
</reference>
<keyword evidence="4 6" id="KW-0472">Membrane</keyword>
<evidence type="ECO:0000313" key="9">
    <source>
        <dbReference type="Proteomes" id="UP000249363"/>
    </source>
</evidence>
<feature type="transmembrane region" description="Helical" evidence="6">
    <location>
        <begin position="18"/>
        <end position="37"/>
    </location>
</feature>
<name>A0A364L3R1_TALAM</name>
<evidence type="ECO:0000256" key="5">
    <source>
        <dbReference type="ARBA" id="ARBA00038359"/>
    </source>
</evidence>
<evidence type="ECO:0000256" key="4">
    <source>
        <dbReference type="ARBA" id="ARBA00023136"/>
    </source>
</evidence>
<dbReference type="GeneID" id="63795677"/>
<keyword evidence="2 6" id="KW-0812">Transmembrane</keyword>
<sequence length="254" mass="27987">MAYGGNGDRGPFLNTINWVFNAIAVVAVLLRFGTHIIRDKHIWEPDDFFIILAMVVNLARSICLSIAISRGFGQHLAILIEESPTNTTALLHLMVVLQAVGLWTFTLPKLPVASLLVRLFGKFNRLAYIVYPLVGLLIIFVTVTTITTFQQCKPVAAQWDTSIHGHCWNRSVNIGLGYFVGSLSASLDFGFALYAVVTVMSLNMTRAQKIVIASSMGLGFGACAVSIYKLTIIKEINDLSDPTWATVPLEVWNR</sequence>
<evidence type="ECO:0000256" key="6">
    <source>
        <dbReference type="SAM" id="Phobius"/>
    </source>
</evidence>
<feature type="transmembrane region" description="Helical" evidence="6">
    <location>
        <begin position="178"/>
        <end position="198"/>
    </location>
</feature>
<dbReference type="Proteomes" id="UP000249363">
    <property type="component" value="Unassembled WGS sequence"/>
</dbReference>
<comment type="caution">
    <text evidence="8">The sequence shown here is derived from an EMBL/GenBank/DDBJ whole genome shotgun (WGS) entry which is preliminary data.</text>
</comment>
<dbReference type="STRING" id="1196081.A0A364L3R1"/>
<dbReference type="InterPro" id="IPR049326">
    <property type="entry name" value="Rhodopsin_dom_fungi"/>
</dbReference>
<feature type="domain" description="Rhodopsin" evidence="7">
    <location>
        <begin position="30"/>
        <end position="252"/>
    </location>
</feature>
<proteinExistence type="inferred from homology"/>
<dbReference type="InterPro" id="IPR052337">
    <property type="entry name" value="SAT4-like"/>
</dbReference>
<dbReference type="PANTHER" id="PTHR33048:SF155">
    <property type="entry name" value="INTEGRAL MEMBRANE PROTEIN"/>
    <property type="match status" value="1"/>
</dbReference>
<feature type="transmembrane region" description="Helical" evidence="6">
    <location>
        <begin position="128"/>
        <end position="149"/>
    </location>
</feature>
<feature type="transmembrane region" description="Helical" evidence="6">
    <location>
        <begin position="49"/>
        <end position="69"/>
    </location>
</feature>
<comment type="similarity">
    <text evidence="5">Belongs to the SAT4 family.</text>
</comment>
<evidence type="ECO:0000259" key="7">
    <source>
        <dbReference type="Pfam" id="PF20684"/>
    </source>
</evidence>
<dbReference type="PANTHER" id="PTHR33048">
    <property type="entry name" value="PTH11-LIKE INTEGRAL MEMBRANE PROTEIN (AFU_ORTHOLOGUE AFUA_5G11245)"/>
    <property type="match status" value="1"/>
</dbReference>
<evidence type="ECO:0000256" key="2">
    <source>
        <dbReference type="ARBA" id="ARBA00022692"/>
    </source>
</evidence>
<feature type="transmembrane region" description="Helical" evidence="6">
    <location>
        <begin position="89"/>
        <end position="107"/>
    </location>
</feature>
<dbReference type="GO" id="GO:0016020">
    <property type="term" value="C:membrane"/>
    <property type="evidence" value="ECO:0007669"/>
    <property type="project" value="UniProtKB-SubCell"/>
</dbReference>
<dbReference type="RefSeq" id="XP_040734965.1">
    <property type="nucleotide sequence ID" value="XM_040879050.1"/>
</dbReference>
<organism evidence="8 9">
    <name type="scientific">Talaromyces amestolkiae</name>
    <dbReference type="NCBI Taxonomy" id="1196081"/>
    <lineage>
        <taxon>Eukaryota</taxon>
        <taxon>Fungi</taxon>
        <taxon>Dikarya</taxon>
        <taxon>Ascomycota</taxon>
        <taxon>Pezizomycotina</taxon>
        <taxon>Eurotiomycetes</taxon>
        <taxon>Eurotiomycetidae</taxon>
        <taxon>Eurotiales</taxon>
        <taxon>Trichocomaceae</taxon>
        <taxon>Talaromyces</taxon>
        <taxon>Talaromyces sect. Talaromyces</taxon>
    </lineage>
</organism>
<comment type="subcellular location">
    <subcellularLocation>
        <location evidence="1">Membrane</location>
        <topology evidence="1">Multi-pass membrane protein</topology>
    </subcellularLocation>
</comment>
<dbReference type="AlphaFoldDB" id="A0A364L3R1"/>
<protein>
    <recommendedName>
        <fullName evidence="7">Rhodopsin domain-containing protein</fullName>
    </recommendedName>
</protein>
<dbReference type="OrthoDB" id="3918601at2759"/>
<keyword evidence="9" id="KW-1185">Reference proteome</keyword>